<dbReference type="RefSeq" id="WP_136894320.1">
    <property type="nucleotide sequence ID" value="NZ_SWJE01000005.1"/>
</dbReference>
<accession>A0A4U1I7U7</accession>
<evidence type="ECO:0000313" key="2">
    <source>
        <dbReference type="EMBL" id="TKC89501.1"/>
    </source>
</evidence>
<reference evidence="2 3" key="1">
    <citation type="submission" date="2019-04" db="EMBL/GenBank/DDBJ databases">
        <title>Trinickia sp. 7GSK02, isolated from subtropical forest soil.</title>
        <authorList>
            <person name="Gao Z.-H."/>
            <person name="Qiu L.-H."/>
        </authorList>
    </citation>
    <scope>NUCLEOTIDE SEQUENCE [LARGE SCALE GENOMIC DNA]</scope>
    <source>
        <strain evidence="2 3">7GSK02</strain>
    </source>
</reference>
<sequence length="244" mass="25688">MKITPSACALAVACVVFTSVATDLRADPAPAAHRARHAVKAKASGAGAAAKPAAADEPFSFRGIVLGETLDAFRSLEAARAIPAGSVAICETDTVAAALGMRFKTADSLTIACRWGHQEHDAWQASQAVVDGVPAIDHVLRFASPDGQGPLRLYEMSFVIDEATGSDLLNALDKKYGKARLDAGMERTASSATPVYVWENAVSSITLCFLPGTRSATLTYLLKHADAQVRSVERQWQTSSADTG</sequence>
<dbReference type="Proteomes" id="UP000305539">
    <property type="component" value="Unassembled WGS sequence"/>
</dbReference>
<keyword evidence="1" id="KW-0732">Signal</keyword>
<proteinExistence type="predicted"/>
<organism evidence="2 3">
    <name type="scientific">Trinickia terrae</name>
    <dbReference type="NCBI Taxonomy" id="2571161"/>
    <lineage>
        <taxon>Bacteria</taxon>
        <taxon>Pseudomonadati</taxon>
        <taxon>Pseudomonadota</taxon>
        <taxon>Betaproteobacteria</taxon>
        <taxon>Burkholderiales</taxon>
        <taxon>Burkholderiaceae</taxon>
        <taxon>Trinickia</taxon>
    </lineage>
</organism>
<protein>
    <submittedName>
        <fullName evidence="2">Uncharacterized protein</fullName>
    </submittedName>
</protein>
<evidence type="ECO:0000313" key="3">
    <source>
        <dbReference type="Proteomes" id="UP000305539"/>
    </source>
</evidence>
<dbReference type="OrthoDB" id="9081860at2"/>
<gene>
    <name evidence="2" type="ORF">FAZ69_11270</name>
</gene>
<dbReference type="AlphaFoldDB" id="A0A4U1I7U7"/>
<comment type="caution">
    <text evidence="2">The sequence shown here is derived from an EMBL/GenBank/DDBJ whole genome shotgun (WGS) entry which is preliminary data.</text>
</comment>
<keyword evidence="3" id="KW-1185">Reference proteome</keyword>
<feature type="signal peptide" evidence="1">
    <location>
        <begin position="1"/>
        <end position="21"/>
    </location>
</feature>
<evidence type="ECO:0000256" key="1">
    <source>
        <dbReference type="SAM" id="SignalP"/>
    </source>
</evidence>
<name>A0A4U1I7U7_9BURK</name>
<dbReference type="EMBL" id="SWJE01000005">
    <property type="protein sequence ID" value="TKC89501.1"/>
    <property type="molecule type" value="Genomic_DNA"/>
</dbReference>
<feature type="chain" id="PRO_5020797672" evidence="1">
    <location>
        <begin position="22"/>
        <end position="244"/>
    </location>
</feature>